<reference evidence="6" key="1">
    <citation type="submission" date="2022-08" db="EMBL/GenBank/DDBJ databases">
        <title>Novel sulphate-reducing endosymbionts in the free-living metamonad Anaeramoeba.</title>
        <authorList>
            <person name="Jerlstrom-Hultqvist J."/>
            <person name="Cepicka I."/>
            <person name="Gallot-Lavallee L."/>
            <person name="Salas-Leiva D."/>
            <person name="Curtis B.A."/>
            <person name="Zahonova K."/>
            <person name="Pipaliya S."/>
            <person name="Dacks J."/>
            <person name="Roger A.J."/>
        </authorList>
    </citation>
    <scope>NUCLEOTIDE SEQUENCE</scope>
    <source>
        <strain evidence="6">Busselton2</strain>
    </source>
</reference>
<proteinExistence type="inferred from homology"/>
<dbReference type="InterPro" id="IPR003137">
    <property type="entry name" value="PA_domain"/>
</dbReference>
<evidence type="ECO:0000259" key="4">
    <source>
        <dbReference type="Pfam" id="PF00082"/>
    </source>
</evidence>
<evidence type="ECO:0000259" key="5">
    <source>
        <dbReference type="Pfam" id="PF02225"/>
    </source>
</evidence>
<dbReference type="InterPro" id="IPR036852">
    <property type="entry name" value="Peptidase_S8/S53_dom_sf"/>
</dbReference>
<keyword evidence="3" id="KW-0472">Membrane</keyword>
<keyword evidence="1" id="KW-0645">Protease</keyword>
<feature type="compositionally biased region" description="Low complexity" evidence="2">
    <location>
        <begin position="1056"/>
        <end position="1077"/>
    </location>
</feature>
<dbReference type="GO" id="GO:0006508">
    <property type="term" value="P:proteolysis"/>
    <property type="evidence" value="ECO:0007669"/>
    <property type="project" value="UniProtKB-KW"/>
</dbReference>
<feature type="transmembrane region" description="Helical" evidence="3">
    <location>
        <begin position="917"/>
        <end position="937"/>
    </location>
</feature>
<sequence length="1092" mass="122616">MFQNIIRAFFFFVYQGNIQSTTKYNPTQGIRSPTKTPKIAYLQNYFAHFSTQSDSYTIDHTPVWEHGITGQNQVVGIGDTGVDTRLCMFYDNDTTGSIPYDKVNKTVHRTFNAYYLKGGKKTDVAEGHGTFITATVLGNAIKINENDITDISKYNGMAPDSKCAFTSLESDENGDIVVPEDIDSYFQDHYNAGARIHLNPWVYKESNEYDSLCKEFDQYSYDNKDFLIIVPAGNYGEDGFFSTTSPSIAKNVLSVGAALSSYKSFETLTLRKELLIRIDNDTIYSEGFLQSEIGPYIWMQNESKIISELVETDPENGCSTIVNNCTEKIVLVLNDELCDPLDKIQNAQDAGALAIIVVQGLGEDIFVMETEHKTSINIPSIMVDYDLGMKLKNNFLETQLELFSKVVDYKNDSNFQNNNLANFSSLGPSSDGRIHPLIIAPGDVLFSSKSKGPKVNMDRNCDLTDTIDKTGTSVSSAIIAGSAILVRQYFVDGFYPTGFKNSTDSLIPSSALLKAMIINSARIMDGKIQGSDVELSQSIPSIHQGYGHIQLDQVLYFGNSSVQSQQLRSSYFKNQIFNQNLKSDEDNFNLFISDDITLEDAQGTSFCINVQSTDIPLKITLVWTDPPGDEELTIQLVNNLDLVVLDPNGKYILGNMILKNKNSNNNDDEEINFQYIPDELNNVEQIWLRECDNEDEECSSSGIEYVNTGKYIISIIGTKITTESQAFSLVITGDFSLESDCEQILCPNNCGITKTETDPDTEADPEKKCESGICVCDTAIYHGNDCGFQLEELFSEHPLADYVQKYSWNFYKFEVEKDYDPGDNSDPLIITVETTDEDYTNLPKLYIKLDEFPGLADYDKTIINEEKQIQEIKIKTESIEPGGIYYIGVYGFCCQDINYNIEVTFHIKSGLSDAEKWAIIFAGFFILFSFLIFGICLKMKDRDRQSRSRCNMDWNAPKKILCCCNCCCGRRSSAWKKYISTKTVITSKIRKRKKNNNLSTTKSEKIDHGNSQSDIELNFDNQIHYSSNNEQSIVNKDRIVNSSDYSSQNLAKNSDSSKTSLSETPVSSSETSATSTSSDDDERIEMEFDDED</sequence>
<organism evidence="6 7">
    <name type="scientific">Anaeramoeba flamelloides</name>
    <dbReference type="NCBI Taxonomy" id="1746091"/>
    <lineage>
        <taxon>Eukaryota</taxon>
        <taxon>Metamonada</taxon>
        <taxon>Anaeramoebidae</taxon>
        <taxon>Anaeramoeba</taxon>
    </lineage>
</organism>
<dbReference type="Pfam" id="PF00082">
    <property type="entry name" value="Peptidase_S8"/>
    <property type="match status" value="1"/>
</dbReference>
<dbReference type="PANTHER" id="PTHR43399">
    <property type="entry name" value="SUBTILISIN-RELATED"/>
    <property type="match status" value="1"/>
</dbReference>
<evidence type="ECO:0000313" key="7">
    <source>
        <dbReference type="Proteomes" id="UP001146793"/>
    </source>
</evidence>
<evidence type="ECO:0000313" key="6">
    <source>
        <dbReference type="EMBL" id="KAJ3430810.1"/>
    </source>
</evidence>
<dbReference type="Proteomes" id="UP001146793">
    <property type="component" value="Unassembled WGS sequence"/>
</dbReference>
<dbReference type="Gene3D" id="2.60.120.380">
    <property type="match status" value="1"/>
</dbReference>
<dbReference type="CDD" id="cd04842">
    <property type="entry name" value="Peptidases_S8_Kp43_protease"/>
    <property type="match status" value="1"/>
</dbReference>
<feature type="region of interest" description="Disordered" evidence="2">
    <location>
        <begin position="1044"/>
        <end position="1092"/>
    </location>
</feature>
<keyword evidence="3" id="KW-1133">Transmembrane helix</keyword>
<dbReference type="InterPro" id="IPR000209">
    <property type="entry name" value="Peptidase_S8/S53_dom"/>
</dbReference>
<feature type="active site" description="Charge relay system" evidence="1">
    <location>
        <position position="128"/>
    </location>
</feature>
<gene>
    <name evidence="6" type="ORF">M0812_02483</name>
</gene>
<dbReference type="InterPro" id="IPR034058">
    <property type="entry name" value="TagA/B/C/D_pept_dom"/>
</dbReference>
<dbReference type="SUPFAM" id="SSF52743">
    <property type="entry name" value="Subtilisin-like"/>
    <property type="match status" value="1"/>
</dbReference>
<evidence type="ECO:0000256" key="3">
    <source>
        <dbReference type="SAM" id="Phobius"/>
    </source>
</evidence>
<dbReference type="InterPro" id="IPR008979">
    <property type="entry name" value="Galactose-bd-like_sf"/>
</dbReference>
<dbReference type="Gene3D" id="3.50.30.30">
    <property type="match status" value="1"/>
</dbReference>
<dbReference type="Pfam" id="PF02225">
    <property type="entry name" value="PA"/>
    <property type="match status" value="1"/>
</dbReference>
<dbReference type="PROSITE" id="PS51892">
    <property type="entry name" value="SUBTILASE"/>
    <property type="match status" value="1"/>
</dbReference>
<feature type="domain" description="PA" evidence="5">
    <location>
        <begin position="308"/>
        <end position="391"/>
    </location>
</feature>
<feature type="compositionally biased region" description="Polar residues" evidence="2">
    <location>
        <begin position="1044"/>
        <end position="1054"/>
    </location>
</feature>
<dbReference type="GO" id="GO:0004252">
    <property type="term" value="F:serine-type endopeptidase activity"/>
    <property type="evidence" value="ECO:0007669"/>
    <property type="project" value="UniProtKB-UniRule"/>
</dbReference>
<keyword evidence="3" id="KW-0812">Transmembrane</keyword>
<keyword evidence="1" id="KW-0720">Serine protease</keyword>
<dbReference type="Gene3D" id="3.40.50.200">
    <property type="entry name" value="Peptidase S8/S53 domain"/>
    <property type="match status" value="2"/>
</dbReference>
<evidence type="ECO:0000256" key="2">
    <source>
        <dbReference type="SAM" id="MobiDB-lite"/>
    </source>
</evidence>
<dbReference type="InterPro" id="IPR051048">
    <property type="entry name" value="Peptidase_S8/S53_subtilisin"/>
</dbReference>
<dbReference type="CDD" id="cd00538">
    <property type="entry name" value="PA"/>
    <property type="match status" value="1"/>
</dbReference>
<feature type="compositionally biased region" description="Acidic residues" evidence="2">
    <location>
        <begin position="1078"/>
        <end position="1092"/>
    </location>
</feature>
<evidence type="ECO:0000256" key="1">
    <source>
        <dbReference type="PROSITE-ProRule" id="PRU01240"/>
    </source>
</evidence>
<accession>A0AAV7YSA3</accession>
<dbReference type="AlphaFoldDB" id="A0AAV7YSA3"/>
<protein>
    <submittedName>
        <fullName evidence="6">Proprotein convertase</fullName>
    </submittedName>
</protein>
<dbReference type="PANTHER" id="PTHR43399:SF5">
    <property type="entry name" value="PEPTIDASE S8 FAMILY WITH PROTEASE-ASSOCIATED DOMAIN"/>
    <property type="match status" value="1"/>
</dbReference>
<comment type="similarity">
    <text evidence="1">Belongs to the peptidase S8 family.</text>
</comment>
<keyword evidence="1" id="KW-0378">Hydrolase</keyword>
<dbReference type="SUPFAM" id="SSF49785">
    <property type="entry name" value="Galactose-binding domain-like"/>
    <property type="match status" value="1"/>
</dbReference>
<name>A0AAV7YSA3_9EUKA</name>
<feature type="active site" description="Charge relay system" evidence="1">
    <location>
        <position position="79"/>
    </location>
</feature>
<dbReference type="EMBL" id="JANTQA010000048">
    <property type="protein sequence ID" value="KAJ3430810.1"/>
    <property type="molecule type" value="Genomic_DNA"/>
</dbReference>
<feature type="domain" description="Peptidase S8/S53" evidence="4">
    <location>
        <begin position="70"/>
        <end position="547"/>
    </location>
</feature>
<comment type="caution">
    <text evidence="6">The sequence shown here is derived from an EMBL/GenBank/DDBJ whole genome shotgun (WGS) entry which is preliminary data.</text>
</comment>
<feature type="active site" description="Charge relay system" evidence="1">
    <location>
        <position position="473"/>
    </location>
</feature>